<dbReference type="EMBL" id="FQXK01000023">
    <property type="protein sequence ID" value="SHI28009.1"/>
    <property type="molecule type" value="Genomic_DNA"/>
</dbReference>
<dbReference type="STRING" id="1121131.SAMN02745229_02723"/>
<dbReference type="SMART" id="SM00938">
    <property type="entry name" value="P-II"/>
    <property type="match status" value="1"/>
</dbReference>
<dbReference type="AlphaFoldDB" id="A0A1M5ZVD7"/>
<dbReference type="GeneID" id="89510945"/>
<dbReference type="InterPro" id="IPR015867">
    <property type="entry name" value="N-reg_PII/ATP_PRibTrfase_C"/>
</dbReference>
<dbReference type="PANTHER" id="PTHR30115:SF11">
    <property type="entry name" value="NITROGEN REGULATORY PROTEIN P-II HOMOLOG"/>
    <property type="match status" value="1"/>
</dbReference>
<organism evidence="2 3">
    <name type="scientific">Butyrivibrio fibrisolvens DSM 3071</name>
    <dbReference type="NCBI Taxonomy" id="1121131"/>
    <lineage>
        <taxon>Bacteria</taxon>
        <taxon>Bacillati</taxon>
        <taxon>Bacillota</taxon>
        <taxon>Clostridia</taxon>
        <taxon>Lachnospirales</taxon>
        <taxon>Lachnospiraceae</taxon>
        <taxon>Butyrivibrio</taxon>
    </lineage>
</organism>
<dbReference type="Gene3D" id="3.30.70.120">
    <property type="match status" value="1"/>
</dbReference>
<dbReference type="GO" id="GO:0006808">
    <property type="term" value="P:regulation of nitrogen utilization"/>
    <property type="evidence" value="ECO:0007669"/>
    <property type="project" value="InterPro"/>
</dbReference>
<gene>
    <name evidence="2" type="ORF">SAMN02745229_02723</name>
</gene>
<dbReference type="GO" id="GO:0005524">
    <property type="term" value="F:ATP binding"/>
    <property type="evidence" value="ECO:0007669"/>
    <property type="project" value="TreeGrafter"/>
</dbReference>
<dbReference type="PROSITE" id="PS51343">
    <property type="entry name" value="PII_GLNB_DOM"/>
    <property type="match status" value="1"/>
</dbReference>
<dbReference type="SUPFAM" id="SSF54913">
    <property type="entry name" value="GlnB-like"/>
    <property type="match status" value="1"/>
</dbReference>
<proteinExistence type="inferred from homology"/>
<accession>A0A1M5ZVD7</accession>
<evidence type="ECO:0000313" key="3">
    <source>
        <dbReference type="Proteomes" id="UP000184278"/>
    </source>
</evidence>
<dbReference type="InterPro" id="IPR002187">
    <property type="entry name" value="N-reg_PII"/>
</dbReference>
<dbReference type="OrthoDB" id="9802729at2"/>
<evidence type="ECO:0000256" key="1">
    <source>
        <dbReference type="RuleBase" id="RU003936"/>
    </source>
</evidence>
<dbReference type="PROSITE" id="PS00638">
    <property type="entry name" value="PII_GLNB_CTER"/>
    <property type="match status" value="1"/>
</dbReference>
<reference evidence="3" key="1">
    <citation type="submission" date="2016-11" db="EMBL/GenBank/DDBJ databases">
        <authorList>
            <person name="Varghese N."/>
            <person name="Submissions S."/>
        </authorList>
    </citation>
    <scope>NUCLEOTIDE SEQUENCE [LARGE SCALE GENOMIC DNA]</scope>
    <source>
        <strain evidence="3">DSM 3071</strain>
    </source>
</reference>
<name>A0A1M5ZVD7_BUTFI</name>
<dbReference type="InterPro" id="IPR011322">
    <property type="entry name" value="N-reg_PII-like_a/b"/>
</dbReference>
<dbReference type="PANTHER" id="PTHR30115">
    <property type="entry name" value="NITROGEN REGULATORY PROTEIN P-II"/>
    <property type="match status" value="1"/>
</dbReference>
<sequence>MKRLEIIIKPEKFEILQEILDECMAHGAMVSNIQGYGNQKGHKSLYRGAELEIELLPKIKVETVVEDELVEPIIAQVLKEVKTGNCGDGKIFVYNVEDAVRIRTGEHGSKAL</sequence>
<protein>
    <submittedName>
        <fullName evidence="2">Nitrogen regulatory protein P-II family</fullName>
    </submittedName>
</protein>
<dbReference type="Pfam" id="PF00543">
    <property type="entry name" value="P-II"/>
    <property type="match status" value="1"/>
</dbReference>
<evidence type="ECO:0000313" key="2">
    <source>
        <dbReference type="EMBL" id="SHI28009.1"/>
    </source>
</evidence>
<keyword evidence="3" id="KW-1185">Reference proteome</keyword>
<dbReference type="PRINTS" id="PR00340">
    <property type="entry name" value="PIIGLNB"/>
</dbReference>
<dbReference type="InterPro" id="IPR017918">
    <property type="entry name" value="N-reg_PII_CS"/>
</dbReference>
<comment type="similarity">
    <text evidence="1">Belongs to the P(II) protein family.</text>
</comment>
<dbReference type="GO" id="GO:0030234">
    <property type="term" value="F:enzyme regulator activity"/>
    <property type="evidence" value="ECO:0007669"/>
    <property type="project" value="InterPro"/>
</dbReference>
<dbReference type="GO" id="GO:0005829">
    <property type="term" value="C:cytosol"/>
    <property type="evidence" value="ECO:0007669"/>
    <property type="project" value="TreeGrafter"/>
</dbReference>
<dbReference type="Proteomes" id="UP000184278">
    <property type="component" value="Unassembled WGS sequence"/>
</dbReference>
<dbReference type="RefSeq" id="WP_022757709.1">
    <property type="nucleotide sequence ID" value="NZ_FQXK01000023.1"/>
</dbReference>